<dbReference type="RefSeq" id="WP_316019897.1">
    <property type="nucleotide sequence ID" value="NZ_JAWDID010000033.1"/>
</dbReference>
<dbReference type="Gene3D" id="1.10.3210.10">
    <property type="entry name" value="Hypothetical protein af1432"/>
    <property type="match status" value="1"/>
</dbReference>
<dbReference type="PROSITE" id="PS51832">
    <property type="entry name" value="HD_GYP"/>
    <property type="match status" value="1"/>
</dbReference>
<evidence type="ECO:0000259" key="1">
    <source>
        <dbReference type="PROSITE" id="PS51832"/>
    </source>
</evidence>
<dbReference type="SMART" id="SM00471">
    <property type="entry name" value="HDc"/>
    <property type="match status" value="1"/>
</dbReference>
<protein>
    <submittedName>
        <fullName evidence="2">HD domain-containing protein</fullName>
    </submittedName>
</protein>
<dbReference type="SUPFAM" id="SSF109604">
    <property type="entry name" value="HD-domain/PDEase-like"/>
    <property type="match status" value="1"/>
</dbReference>
<dbReference type="Pfam" id="PF13487">
    <property type="entry name" value="HD_5"/>
    <property type="match status" value="1"/>
</dbReference>
<sequence>MPIAVLLITDRPEQSHKLDRLLSLWGRCAVVDLNRPVAKLPETRQLLISDVDLSSRASVEAMRRALASHKRTGVPHLCLVRDRSARTTVQANAIGASAVLPADVPVKVLLGEVGRMLNGGGGPEPVQQHFLSASAAVADMLASAARGELLPAAAIEEGVEAINRAADRRDLGAWLELVWDHDDATYQHCLLVAGLAAAFAQRLGFPEHARRLVTGAALLHDIGKARIPLAVLHKPGPLTAEEQLIVREHPQIGYEMLCRQGGFAADIVDVALSHHEYLDGSGYPQGLRAGEISDLVRMITICDVYGALIERRSYRAPMAPEEAYRVLVTMVGKLDADLVRVFRQVALPN</sequence>
<dbReference type="InterPro" id="IPR003607">
    <property type="entry name" value="HD/PDEase_dom"/>
</dbReference>
<evidence type="ECO:0000313" key="2">
    <source>
        <dbReference type="EMBL" id="MDU0342103.1"/>
    </source>
</evidence>
<dbReference type="Proteomes" id="UP001254257">
    <property type="component" value="Unassembled WGS sequence"/>
</dbReference>
<keyword evidence="3" id="KW-1185">Reference proteome</keyword>
<proteinExistence type="predicted"/>
<evidence type="ECO:0000313" key="3">
    <source>
        <dbReference type="Proteomes" id="UP001254257"/>
    </source>
</evidence>
<reference evidence="2 3" key="1">
    <citation type="submission" date="2023-09" db="EMBL/GenBank/DDBJ databases">
        <title>Whole genome shotgun sequencing (WGS) of Bosea sp. ZW T0_25, isolated from stored onions (Allium cepa).</title>
        <authorList>
            <person name="Stoll D.A."/>
            <person name="Huch M."/>
        </authorList>
    </citation>
    <scope>NUCLEOTIDE SEQUENCE [LARGE SCALE GENOMIC DNA]</scope>
    <source>
        <strain evidence="2 3">ZW T0_25</strain>
    </source>
</reference>
<name>A0ABU3SBE4_9HYPH</name>
<dbReference type="PANTHER" id="PTHR43155:SF2">
    <property type="entry name" value="CYCLIC DI-GMP PHOSPHODIESTERASE PA4108"/>
    <property type="match status" value="1"/>
</dbReference>
<organism evidence="2 3">
    <name type="scientific">Bosea rubneri</name>
    <dbReference type="NCBI Taxonomy" id="3075434"/>
    <lineage>
        <taxon>Bacteria</taxon>
        <taxon>Pseudomonadati</taxon>
        <taxon>Pseudomonadota</taxon>
        <taxon>Alphaproteobacteria</taxon>
        <taxon>Hyphomicrobiales</taxon>
        <taxon>Boseaceae</taxon>
        <taxon>Bosea</taxon>
    </lineage>
</organism>
<dbReference type="InterPro" id="IPR037522">
    <property type="entry name" value="HD_GYP_dom"/>
</dbReference>
<dbReference type="EMBL" id="JAWDID010000033">
    <property type="protein sequence ID" value="MDU0342103.1"/>
    <property type="molecule type" value="Genomic_DNA"/>
</dbReference>
<dbReference type="InterPro" id="IPR011006">
    <property type="entry name" value="CheY-like_superfamily"/>
</dbReference>
<comment type="caution">
    <text evidence="2">The sequence shown here is derived from an EMBL/GenBank/DDBJ whole genome shotgun (WGS) entry which is preliminary data.</text>
</comment>
<accession>A0ABU3SBE4</accession>
<dbReference type="PANTHER" id="PTHR43155">
    <property type="entry name" value="CYCLIC DI-GMP PHOSPHODIESTERASE PA4108-RELATED"/>
    <property type="match status" value="1"/>
</dbReference>
<gene>
    <name evidence="2" type="ORF">RKE40_19585</name>
</gene>
<dbReference type="SUPFAM" id="SSF52172">
    <property type="entry name" value="CheY-like"/>
    <property type="match status" value="1"/>
</dbReference>
<feature type="domain" description="HD-GYP" evidence="1">
    <location>
        <begin position="163"/>
        <end position="349"/>
    </location>
</feature>
<dbReference type="NCBIfam" id="TIGR00277">
    <property type="entry name" value="HDIG"/>
    <property type="match status" value="1"/>
</dbReference>
<dbReference type="CDD" id="cd00077">
    <property type="entry name" value="HDc"/>
    <property type="match status" value="1"/>
</dbReference>
<dbReference type="InterPro" id="IPR006675">
    <property type="entry name" value="HDIG_dom"/>
</dbReference>